<evidence type="ECO:0000313" key="1">
    <source>
        <dbReference type="EMBL" id="GFR28611.1"/>
    </source>
</evidence>
<evidence type="ECO:0000313" key="2">
    <source>
        <dbReference type="Proteomes" id="UP000887116"/>
    </source>
</evidence>
<name>A0A8X6K335_TRICU</name>
<gene>
    <name evidence="1" type="primary">NCL1_28367</name>
    <name evidence="1" type="ORF">TNCT_330991</name>
</gene>
<protein>
    <submittedName>
        <fullName evidence="1">Protein phosphatase 1 regulatory subunit</fullName>
    </submittedName>
</protein>
<accession>A0A8X6K335</accession>
<dbReference type="OrthoDB" id="1881at2759"/>
<proteinExistence type="predicted"/>
<sequence>MQEKSLVCDDKGLALTHVKIMSEPSNCPPKWTDEFLAQVIKGVKPNPTSDVHWTVQFAQPASDYLAFRIRSRKITSLWRMSLFEKVMILLQALSKSRTLPLTKKFL</sequence>
<dbReference type="AlphaFoldDB" id="A0A8X6K335"/>
<dbReference type="EMBL" id="BMAO01009088">
    <property type="protein sequence ID" value="GFR28611.1"/>
    <property type="molecule type" value="Genomic_DNA"/>
</dbReference>
<keyword evidence="2" id="KW-1185">Reference proteome</keyword>
<dbReference type="Proteomes" id="UP000887116">
    <property type="component" value="Unassembled WGS sequence"/>
</dbReference>
<reference evidence="1" key="1">
    <citation type="submission" date="2020-07" db="EMBL/GenBank/DDBJ databases">
        <title>Multicomponent nature underlies the extraordinary mechanical properties of spider dragline silk.</title>
        <authorList>
            <person name="Kono N."/>
            <person name="Nakamura H."/>
            <person name="Mori M."/>
            <person name="Yoshida Y."/>
            <person name="Ohtoshi R."/>
            <person name="Malay A.D."/>
            <person name="Moran D.A.P."/>
            <person name="Tomita M."/>
            <person name="Numata K."/>
            <person name="Arakawa K."/>
        </authorList>
    </citation>
    <scope>NUCLEOTIDE SEQUENCE</scope>
</reference>
<organism evidence="1 2">
    <name type="scientific">Trichonephila clavata</name>
    <name type="common">Joro spider</name>
    <name type="synonym">Nephila clavata</name>
    <dbReference type="NCBI Taxonomy" id="2740835"/>
    <lineage>
        <taxon>Eukaryota</taxon>
        <taxon>Metazoa</taxon>
        <taxon>Ecdysozoa</taxon>
        <taxon>Arthropoda</taxon>
        <taxon>Chelicerata</taxon>
        <taxon>Arachnida</taxon>
        <taxon>Araneae</taxon>
        <taxon>Araneomorphae</taxon>
        <taxon>Entelegynae</taxon>
        <taxon>Araneoidea</taxon>
        <taxon>Nephilidae</taxon>
        <taxon>Trichonephila</taxon>
    </lineage>
</organism>
<comment type="caution">
    <text evidence="1">The sequence shown here is derived from an EMBL/GenBank/DDBJ whole genome shotgun (WGS) entry which is preliminary data.</text>
</comment>